<sequence>MNLMFRNIKRSINDLNTKLKYINTFITDDEEKFRQASIISTSAYTLRAIFQDIRGKEADDLYKQLETINQECSKIMSEINNIKA</sequence>
<protein>
    <submittedName>
        <fullName evidence="1">Uncharacterized protein</fullName>
    </submittedName>
</protein>
<reference evidence="1" key="4">
    <citation type="journal article" date="2006" name="Microbiology">
        <title>The replicative polymerases PolC and DnaE are required for theta replication of the Bacillus subtilis plasmid pBS72.</title>
        <authorList>
            <person name="Titok M."/>
            <person name="Suski C."/>
            <person name="Dalmais B."/>
            <person name="Ehrlich S.D."/>
            <person name="Janniere L."/>
        </authorList>
    </citation>
    <scope>NUCLEOTIDE SEQUENCE</scope>
    <source>
        <strain evidence="1">72</strain>
        <plasmid evidence="1">pBS72</plasmid>
    </source>
</reference>
<dbReference type="EMBL" id="KX711616">
    <property type="protein sequence ID" value="APB62347.1"/>
    <property type="molecule type" value="Genomic_DNA"/>
</dbReference>
<gene>
    <name evidence="1" type="ORF">pBS72_0780</name>
</gene>
<reference evidence="1" key="5">
    <citation type="submission" date="2016-08" db="EMBL/GenBank/DDBJ databases">
        <authorList>
            <person name="Satsunkevich N.E."/>
            <person name="Valentovich L.N."/>
            <person name="Kolomiets E.I."/>
            <person name="Titok M.A."/>
        </authorList>
    </citation>
    <scope>NUCLEOTIDE SEQUENCE</scope>
    <source>
        <strain evidence="1">72</strain>
        <plasmid evidence="1">pBS72</plasmid>
    </source>
</reference>
<reference evidence="1" key="2">
    <citation type="journal article" date="2003" name="Plasmid">
        <title>Bacillus subtilis soil isolates: plasmid replicon analysis and construction of a new theta-replicating vector.</title>
        <authorList>
            <person name="Titok M.A."/>
            <person name="Chapuis J."/>
            <person name="Selezneva Y.V."/>
            <person name="Lagodich A.V."/>
            <person name="Prokulevich V.A."/>
            <person name="Ehrlich S.D."/>
            <person name="Janniere L."/>
        </authorList>
    </citation>
    <scope>NUCLEOTIDE SEQUENCE</scope>
    <source>
        <strain evidence="1">72</strain>
        <plasmid evidence="1">pBS72</plasmid>
    </source>
</reference>
<dbReference type="RefSeq" id="WP_214285672.1">
    <property type="nucleotide sequence ID" value="NZ_JARTBI010000013.1"/>
</dbReference>
<proteinExistence type="predicted"/>
<geneLocation type="plasmid" evidence="1">
    <name>pBS72</name>
</geneLocation>
<organism evidence="1">
    <name type="scientific">Bacillus subtilis</name>
    <dbReference type="NCBI Taxonomy" id="1423"/>
    <lineage>
        <taxon>Bacteria</taxon>
        <taxon>Bacillati</taxon>
        <taxon>Bacillota</taxon>
        <taxon>Bacilli</taxon>
        <taxon>Bacillales</taxon>
        <taxon>Bacillaceae</taxon>
        <taxon>Bacillus</taxon>
    </lineage>
</organism>
<keyword evidence="1" id="KW-0614">Plasmid</keyword>
<evidence type="ECO:0000313" key="1">
    <source>
        <dbReference type="EMBL" id="APB62347.1"/>
    </source>
</evidence>
<reference evidence="1" key="1">
    <citation type="journal article" date="2002" name="Mikrobiologiia">
        <title>Soil strain of Bacillus subtilis harboring a large plasmid that mediates high-frequency conjugal mobilization.</title>
        <authorList>
            <person name="Lotareva O.V."/>
            <person name="Poluektova E.U."/>
            <person name="Titok M.A."/>
            <person name="Prozorov A.A."/>
        </authorList>
    </citation>
    <scope>NUCLEOTIDE SEQUENCE</scope>
    <source>
        <strain evidence="1">72</strain>
        <plasmid evidence="1">pBS72</plasmid>
    </source>
</reference>
<accession>A0A1J0AKS5</accession>
<dbReference type="AlphaFoldDB" id="A0A1J0AKS5"/>
<name>A0A1J0AKS5_BACIU</name>
<reference evidence="1" key="3">
    <citation type="journal article" date="2004" name="Mol. Biol. (Mosk.)">
        <title>The replication system of plasmids from Bacillus subtilis environmental isolates.</title>
        <authorList>
            <person name="Lagodich A.V."/>
            <person name="Shtaniuk Iu.V."/>
            <person name="Prozorov A.A."/>
            <person name="Titok M.A."/>
        </authorList>
    </citation>
    <scope>NUCLEOTIDE SEQUENCE</scope>
    <source>
        <strain evidence="1">72</strain>
        <plasmid evidence="1">pBS72</plasmid>
    </source>
</reference>